<evidence type="ECO:0000313" key="2">
    <source>
        <dbReference type="EMBL" id="GGZ17204.1"/>
    </source>
</evidence>
<name>A0A918UK16_9BACT</name>
<evidence type="ECO:0000313" key="3">
    <source>
        <dbReference type="Proteomes" id="UP000619457"/>
    </source>
</evidence>
<accession>A0A918UK16</accession>
<dbReference type="EMBL" id="BMWX01000001">
    <property type="protein sequence ID" value="GGZ17204.1"/>
    <property type="molecule type" value="Genomic_DNA"/>
</dbReference>
<reference evidence="2" key="2">
    <citation type="submission" date="2020-09" db="EMBL/GenBank/DDBJ databases">
        <authorList>
            <person name="Sun Q."/>
            <person name="Kim S."/>
        </authorList>
    </citation>
    <scope>NUCLEOTIDE SEQUENCE</scope>
    <source>
        <strain evidence="2">KCTC 12368</strain>
    </source>
</reference>
<dbReference type="Pfam" id="PF13588">
    <property type="entry name" value="HSDR_N_2"/>
    <property type="match status" value="1"/>
</dbReference>
<organism evidence="2 3">
    <name type="scientific">Echinicola pacifica</name>
    <dbReference type="NCBI Taxonomy" id="346377"/>
    <lineage>
        <taxon>Bacteria</taxon>
        <taxon>Pseudomonadati</taxon>
        <taxon>Bacteroidota</taxon>
        <taxon>Cytophagia</taxon>
        <taxon>Cytophagales</taxon>
        <taxon>Cyclobacteriaceae</taxon>
        <taxon>Echinicola</taxon>
    </lineage>
</organism>
<dbReference type="AlphaFoldDB" id="A0A918UK16"/>
<evidence type="ECO:0000259" key="1">
    <source>
        <dbReference type="Pfam" id="PF13588"/>
    </source>
</evidence>
<dbReference type="Proteomes" id="UP000619457">
    <property type="component" value="Unassembled WGS sequence"/>
</dbReference>
<protein>
    <recommendedName>
        <fullName evidence="1">Type I restriction enzyme R protein N-terminal domain-containing protein</fullName>
    </recommendedName>
</protein>
<proteinExistence type="predicted"/>
<reference evidence="2" key="1">
    <citation type="journal article" date="2014" name="Int. J. Syst. Evol. Microbiol.">
        <title>Complete genome sequence of Corynebacterium casei LMG S-19264T (=DSM 44701T), isolated from a smear-ripened cheese.</title>
        <authorList>
            <consortium name="US DOE Joint Genome Institute (JGI-PGF)"/>
            <person name="Walter F."/>
            <person name="Albersmeier A."/>
            <person name="Kalinowski J."/>
            <person name="Ruckert C."/>
        </authorList>
    </citation>
    <scope>NUCLEOTIDE SEQUENCE</scope>
    <source>
        <strain evidence="2">KCTC 12368</strain>
    </source>
</reference>
<comment type="caution">
    <text evidence="2">The sequence shown here is derived from an EMBL/GenBank/DDBJ whole genome shotgun (WGS) entry which is preliminary data.</text>
</comment>
<feature type="domain" description="Type I restriction enzyme R protein N-terminal" evidence="1">
    <location>
        <begin position="33"/>
        <end position="123"/>
    </location>
</feature>
<keyword evidence="3" id="KW-1185">Reference proteome</keyword>
<gene>
    <name evidence="2" type="ORF">GCM10007049_07010</name>
</gene>
<dbReference type="InterPro" id="IPR029464">
    <property type="entry name" value="HSDR_N"/>
</dbReference>
<dbReference type="Gene3D" id="3.90.1570.30">
    <property type="match status" value="1"/>
</dbReference>
<sequence>MDKKKLSERDVCTKLITVAIEKAGWNIKKQVREEVSFTDGRVIVQGSLLTRGKRKRADYILYYKNNVPIAIIEAKDNKKPVGSGMQQAIEYSEILQLPFVFTSNGDSFVFHDKTNEQVREQEISLDSFPSPEDLWIKYLNHKGLEDPEKRKIVEQEYHLDESGMSPRYYQANAVNRTVEAIAKGQDRYQPRIQRSEIRGKVGQVDHASASGTIGIFC</sequence>